<dbReference type="InterPro" id="IPR000595">
    <property type="entry name" value="cNMP-bd_dom"/>
</dbReference>
<organism evidence="6 7">
    <name type="scientific">Sedimentibacter hydroxybenzoicus DSM 7310</name>
    <dbReference type="NCBI Taxonomy" id="1123245"/>
    <lineage>
        <taxon>Bacteria</taxon>
        <taxon>Bacillati</taxon>
        <taxon>Bacillota</taxon>
        <taxon>Tissierellia</taxon>
        <taxon>Sedimentibacter</taxon>
    </lineage>
</organism>
<proteinExistence type="predicted"/>
<comment type="caution">
    <text evidence="6">The sequence shown here is derived from an EMBL/GenBank/DDBJ whole genome shotgun (WGS) entry which is preliminary data.</text>
</comment>
<dbReference type="Proteomes" id="UP000611629">
    <property type="component" value="Unassembled WGS sequence"/>
</dbReference>
<keyword evidence="7" id="KW-1185">Reference proteome</keyword>
<dbReference type="Pfam" id="PF13545">
    <property type="entry name" value="HTH_Crp_2"/>
    <property type="match status" value="1"/>
</dbReference>
<dbReference type="InterPro" id="IPR018490">
    <property type="entry name" value="cNMP-bd_dom_sf"/>
</dbReference>
<accession>A0A974BKS8</accession>
<dbReference type="InterPro" id="IPR012318">
    <property type="entry name" value="HTH_CRP"/>
</dbReference>
<evidence type="ECO:0000313" key="7">
    <source>
        <dbReference type="Proteomes" id="UP000611629"/>
    </source>
</evidence>
<evidence type="ECO:0000256" key="3">
    <source>
        <dbReference type="ARBA" id="ARBA00023163"/>
    </source>
</evidence>
<dbReference type="PROSITE" id="PS50042">
    <property type="entry name" value="CNMP_BINDING_3"/>
    <property type="match status" value="1"/>
</dbReference>
<dbReference type="InterPro" id="IPR036390">
    <property type="entry name" value="WH_DNA-bd_sf"/>
</dbReference>
<dbReference type="GO" id="GO:0003700">
    <property type="term" value="F:DNA-binding transcription factor activity"/>
    <property type="evidence" value="ECO:0007669"/>
    <property type="project" value="TreeGrafter"/>
</dbReference>
<dbReference type="AlphaFoldDB" id="A0A974BKS8"/>
<evidence type="ECO:0000313" key="6">
    <source>
        <dbReference type="EMBL" id="NYB74480.1"/>
    </source>
</evidence>
<feature type="domain" description="HTH crp-type" evidence="5">
    <location>
        <begin position="141"/>
        <end position="231"/>
    </location>
</feature>
<gene>
    <name evidence="6" type="ORF">HZF24_10065</name>
</gene>
<dbReference type="Gene3D" id="2.60.120.10">
    <property type="entry name" value="Jelly Rolls"/>
    <property type="match status" value="1"/>
</dbReference>
<dbReference type="InterPro" id="IPR014710">
    <property type="entry name" value="RmlC-like_jellyroll"/>
</dbReference>
<protein>
    <submittedName>
        <fullName evidence="6">Crp/Fnr family transcriptional regulator</fullName>
    </submittedName>
</protein>
<dbReference type="CDD" id="cd00038">
    <property type="entry name" value="CAP_ED"/>
    <property type="match status" value="1"/>
</dbReference>
<evidence type="ECO:0000259" key="5">
    <source>
        <dbReference type="PROSITE" id="PS51063"/>
    </source>
</evidence>
<keyword evidence="1" id="KW-0805">Transcription regulation</keyword>
<sequence>MLNNSLFIIEDESIQNKVMEYSKNIRYYRKGSLIYQQEDKRDFLYFLTEGSVRVSISNSNGSEKTLAINEPASFFGETAFFDEFPSFSRAEALKDSTVVLLNKEQITNMIKDYPDLAFYIFNSMSRKIRLLSFQVEYLSFMKIEERLVSLLLTLFFTFGVKCSNDNISKEKPCKLKDACPNGQFLNLTITDQEIGDMISARREAITKALNNLKSQKLIYKNKRTICCPDLSILEDILSNLD</sequence>
<evidence type="ECO:0000259" key="4">
    <source>
        <dbReference type="PROSITE" id="PS50042"/>
    </source>
</evidence>
<reference evidence="6" key="1">
    <citation type="submission" date="2020-07" db="EMBL/GenBank/DDBJ databases">
        <title>Genomic analysis of a strain of Sedimentibacter Hydroxybenzoicus DSM7310.</title>
        <authorList>
            <person name="Ma S."/>
        </authorList>
    </citation>
    <scope>NUCLEOTIDE SEQUENCE</scope>
    <source>
        <strain evidence="6">DSM 7310</strain>
    </source>
</reference>
<dbReference type="SMART" id="SM00100">
    <property type="entry name" value="cNMP"/>
    <property type="match status" value="1"/>
</dbReference>
<dbReference type="EMBL" id="JACBNQ010000010">
    <property type="protein sequence ID" value="NYB74480.1"/>
    <property type="molecule type" value="Genomic_DNA"/>
</dbReference>
<name>A0A974BKS8_SEDHY</name>
<dbReference type="Pfam" id="PF00027">
    <property type="entry name" value="cNMP_binding"/>
    <property type="match status" value="1"/>
</dbReference>
<keyword evidence="3" id="KW-0804">Transcription</keyword>
<evidence type="ECO:0000256" key="2">
    <source>
        <dbReference type="ARBA" id="ARBA00023125"/>
    </source>
</evidence>
<dbReference type="SUPFAM" id="SSF46785">
    <property type="entry name" value="Winged helix' DNA-binding domain"/>
    <property type="match status" value="1"/>
</dbReference>
<dbReference type="SMART" id="SM00419">
    <property type="entry name" value="HTH_CRP"/>
    <property type="match status" value="1"/>
</dbReference>
<dbReference type="PROSITE" id="PS51063">
    <property type="entry name" value="HTH_CRP_2"/>
    <property type="match status" value="1"/>
</dbReference>
<dbReference type="PANTHER" id="PTHR24567:SF26">
    <property type="entry name" value="REGULATORY PROTEIN YEIL"/>
    <property type="match status" value="1"/>
</dbReference>
<dbReference type="RefSeq" id="WP_179238189.1">
    <property type="nucleotide sequence ID" value="NZ_JACBNQ010000010.1"/>
</dbReference>
<keyword evidence="2" id="KW-0238">DNA-binding</keyword>
<dbReference type="InterPro" id="IPR050397">
    <property type="entry name" value="Env_Response_Regulators"/>
</dbReference>
<dbReference type="GO" id="GO:0003677">
    <property type="term" value="F:DNA binding"/>
    <property type="evidence" value="ECO:0007669"/>
    <property type="project" value="UniProtKB-KW"/>
</dbReference>
<dbReference type="PANTHER" id="PTHR24567">
    <property type="entry name" value="CRP FAMILY TRANSCRIPTIONAL REGULATORY PROTEIN"/>
    <property type="match status" value="1"/>
</dbReference>
<dbReference type="GO" id="GO:0005829">
    <property type="term" value="C:cytosol"/>
    <property type="evidence" value="ECO:0007669"/>
    <property type="project" value="TreeGrafter"/>
</dbReference>
<dbReference type="SUPFAM" id="SSF51206">
    <property type="entry name" value="cAMP-binding domain-like"/>
    <property type="match status" value="1"/>
</dbReference>
<feature type="domain" description="Cyclic nucleotide-binding" evidence="4">
    <location>
        <begin position="6"/>
        <end position="127"/>
    </location>
</feature>
<evidence type="ECO:0000256" key="1">
    <source>
        <dbReference type="ARBA" id="ARBA00023015"/>
    </source>
</evidence>